<accession>A0ABS4ZBQ4</accession>
<evidence type="ECO:0000313" key="2">
    <source>
        <dbReference type="EMBL" id="MBP2418494.1"/>
    </source>
</evidence>
<organism evidence="2 3">
    <name type="scientific">Microlunatus capsulatus</name>
    <dbReference type="NCBI Taxonomy" id="99117"/>
    <lineage>
        <taxon>Bacteria</taxon>
        <taxon>Bacillati</taxon>
        <taxon>Actinomycetota</taxon>
        <taxon>Actinomycetes</taxon>
        <taxon>Propionibacteriales</taxon>
        <taxon>Propionibacteriaceae</taxon>
        <taxon>Microlunatus</taxon>
    </lineage>
</organism>
<reference evidence="2 3" key="1">
    <citation type="submission" date="2021-03" db="EMBL/GenBank/DDBJ databases">
        <title>Sequencing the genomes of 1000 actinobacteria strains.</title>
        <authorList>
            <person name="Klenk H.-P."/>
        </authorList>
    </citation>
    <scope>NUCLEOTIDE SEQUENCE [LARGE SCALE GENOMIC DNA]</scope>
    <source>
        <strain evidence="2 3">DSM 12936</strain>
    </source>
</reference>
<feature type="compositionally biased region" description="Low complexity" evidence="1">
    <location>
        <begin position="1"/>
        <end position="13"/>
    </location>
</feature>
<feature type="region of interest" description="Disordered" evidence="1">
    <location>
        <begin position="1"/>
        <end position="36"/>
    </location>
</feature>
<sequence>MSPTTTRRGSTSRVGAVSQVDDAGGQGTRPFRALLR</sequence>
<evidence type="ECO:0000313" key="3">
    <source>
        <dbReference type="Proteomes" id="UP000758168"/>
    </source>
</evidence>
<evidence type="ECO:0000256" key="1">
    <source>
        <dbReference type="SAM" id="MobiDB-lite"/>
    </source>
</evidence>
<proteinExistence type="predicted"/>
<protein>
    <submittedName>
        <fullName evidence="2">Uncharacterized protein</fullName>
    </submittedName>
</protein>
<dbReference type="EMBL" id="JAGIOB010000001">
    <property type="protein sequence ID" value="MBP2418494.1"/>
    <property type="molecule type" value="Genomic_DNA"/>
</dbReference>
<dbReference type="Proteomes" id="UP000758168">
    <property type="component" value="Unassembled WGS sequence"/>
</dbReference>
<comment type="caution">
    <text evidence="2">The sequence shown here is derived from an EMBL/GenBank/DDBJ whole genome shotgun (WGS) entry which is preliminary data.</text>
</comment>
<name>A0ABS4ZBQ4_9ACTN</name>
<keyword evidence="3" id="KW-1185">Reference proteome</keyword>
<gene>
    <name evidence="2" type="ORF">JOF54_003416</name>
</gene>